<dbReference type="VEuPathDB" id="GiardiaDB:QR46_2225"/>
<accession>V6TGV0</accession>
<dbReference type="VEuPathDB" id="GiardiaDB:GL50803_009183"/>
<proteinExistence type="predicted"/>
<organism evidence="1 2">
    <name type="scientific">Giardia intestinalis</name>
    <name type="common">Giardia lamblia</name>
    <dbReference type="NCBI Taxonomy" id="5741"/>
    <lineage>
        <taxon>Eukaryota</taxon>
        <taxon>Metamonada</taxon>
        <taxon>Diplomonadida</taxon>
        <taxon>Hexamitidae</taxon>
        <taxon>Giardiinae</taxon>
        <taxon>Giardia</taxon>
    </lineage>
</organism>
<dbReference type="VEuPathDB" id="GiardiaDB:DHA2_150303"/>
<gene>
    <name evidence="1" type="ORF">DHA2_150303</name>
</gene>
<dbReference type="EMBL" id="AHGT01000020">
    <property type="protein sequence ID" value="ESU37904.1"/>
    <property type="molecule type" value="Genomic_DNA"/>
</dbReference>
<sequence>MSGTRLRTAPSYTPEDLASVIAGTASDAVIKAVLNTAVAKRELDVLERLRAEGPFSIQRCAERRLKVPAIAKLIRSSGAAPPPSLPSFDSFTGNFNPSIFKRAVKSFYRQTHQLPCEALYSVYFIQGSFAVFPRCFEASFQAFMLNKLSLALDDYRAKFTLDETQTAESSDALVRLRNICAYYEKLYSLEGIRIYCSAPSQGVPLSREQRKACSRQEFANFKDPLAVRQCKYPHELILEKLPAKAFLTILSRSSYPSIPFVKQAASMNPVKTLLLLGVLSEPNGTEAPRVNLSIFDMRLRDDLVVYAANDRGFKLAYSYHNLTHWWINTYLVELLDTGLMKNLVNSGYFDLETVFVLTFMKHRDPTEIGPSLDLLTSYFAKISQGLIPFFSGDMIEVDRTLRGGEKTDPHHVLEKMVSSTAKLLLIFLEYMVCWALGIGRKQLLSEQDLAALKPEEVYTCVSTSTILSAFMAKTKSLASAQSAFTLYILAHQVAVLHKAQGMDCPKIISNLSLQQYIEKSHLLTNKDAHIRSSVLVSLCRHCEAFASMARITASCKQLHKVFLDEAHEIATYIRSIVDKFLKDKEALSNASNYLNSRFDSDEAVYNLFYVARLHDVLLRLCPEKASTEFFTRALRVYLRFSGDGSISISDSYSVLCKISTRWQEKLQGTMDPSYKYTPTHYPSGCLVSVEYPHHVDQLTYDTLSSEIRSALSCEDLSLLSPVDMSRYIAPRIEPSAFYVGPGYMYRRRHPVVAVPLLSASSADSVLLSVPLRVAPRDPTKKAATLSLSEKTEKILQGLSYLLFRDRFAGLKKSLQHLVLHKDVLAPVVNGGAPVAERLFQYVQSLHSYVTRLLGTLARVPIYDKSMLICHNKDLTEEQALSLATRASAIVLNYSNRNLKDLQSVLDKYISVFFETTLSIKSVSEHIVKPISLLIPSNDMKVSLQRKHNQLLRAQDPYFASPPTNVQIRFDFKGTEEYYKTLMSLPIISKNLRSQMSTDTVIAVIQFSLVQLLTDDLLPVTKGVFANSFRENLLLYLNYTTLYTTQKRLADVIARGYGTFFSNVHAHKQYEKAWSSLVKNVSIKLDDFVKVREAMISHNHKDYVENICKVRTSKTFMGDCEHIFYKALCLMIDDRNLRVVDQLSDKARKYLHPFDPDQPQAQRAFDTEGFNRLFGWMILLCECIISYSVLEEDVLDSPDLGFLCTKLDDIEKILGAAGLLCKEKACTLNIGAFMTSLRSISTGSGLAVAHRSLLIMLSTSVVVTAHLAPVSAERSNVDLKPLQPSFVKYVKEHIRVYMRHACPAPVPMKMARTGMAARACAVDSAQPMMLCAASNRVVPEQETRRKKLIRGGRGNQRVFKHVDYLVSIMARFYRAASMKLAITAGVLLISSNTNAFVSPLISILQASVLNESDVTSVIESLEAITAKSFSVASMSMIVKIITLPVLLQHPRAPEFLFKKVVFSHFDVDLLLIRCCIMQFNTDRAMEVIEHYIDRISKGYHNACANPGKDDGIVESLKIGATDNITEIPQDDDLVALPKNVETALRYMAIIPTMLNPEIRPRGFSGDILPKSDQEKYPLIVTKESKRDAFIEPERILRLIQLTEFLIDLPNPFKTGQVAEIKMAWFVNAVTHGYFKKSVMDTAFTFLDNCNGKSLKYLIPGASEAELRYLHENISAISEASVLCVASLVRAGEKEKEDFAADRFINNMKFIVSTATSEPDYRVDSCIFTYFDLARELVQRQQDAHGYCCDACGGDRVPHTECTLYKDMCFMVRLIEWAAEYRTSLPDFVKFRTLYKSLPIDEIDAMGSFALAIVKNHEAPGESSCLNAVSAELAKFATAAIAMGVNIRVDRSYVSVYTPVVYSDAPLFTRGIFAKTFNLHDAMSDILARMTLEERSKLFAYLCYCL</sequence>
<evidence type="ECO:0000313" key="1">
    <source>
        <dbReference type="EMBL" id="ESU37904.1"/>
    </source>
</evidence>
<comment type="caution">
    <text evidence="1">The sequence shown here is derived from an EMBL/GenBank/DDBJ whole genome shotgun (WGS) entry which is preliminary data.</text>
</comment>
<reference evidence="2" key="1">
    <citation type="submission" date="2012-02" db="EMBL/GenBank/DDBJ databases">
        <title>Genome sequencing of Giardia lamblia Genotypes A2 and B isolates (DH and GS) and comparative analysis with the genomes of Genotypes A1 and E (WB and Pig).</title>
        <authorList>
            <person name="Adam R."/>
            <person name="Dahlstrom E."/>
            <person name="Martens C."/>
            <person name="Bruno D."/>
            <person name="Barbian K."/>
            <person name="Porcella S.F."/>
            <person name="Nash T."/>
        </authorList>
    </citation>
    <scope>NUCLEOTIDE SEQUENCE</scope>
    <source>
        <strain evidence="2">DH</strain>
    </source>
</reference>
<protein>
    <submittedName>
        <fullName evidence="1">Uncharacterized protein</fullName>
    </submittedName>
</protein>
<evidence type="ECO:0000313" key="2">
    <source>
        <dbReference type="Proteomes" id="UP000018320"/>
    </source>
</evidence>
<dbReference type="VEuPathDB" id="GiardiaDB:GL50581_881"/>
<name>V6TGV0_GIAIN</name>
<reference evidence="1 2" key="2">
    <citation type="journal article" date="2013" name="Genome Biol. Evol.">
        <title>Genome sequencing of Giardia lamblia genotypes A2 and B isolates (DH and GS) and comparative analysis with the genomes of genotypes A1 and E (WB and Pig).</title>
        <authorList>
            <person name="Adam R.D."/>
            <person name="Dahlstrom E.W."/>
            <person name="Martens C.A."/>
            <person name="Bruno D.P."/>
            <person name="Barbian K.D."/>
            <person name="Ricklefs S.M."/>
            <person name="Hernandez M.M."/>
            <person name="Narla N.P."/>
            <person name="Patel R.B."/>
            <person name="Porcella S.F."/>
            <person name="Nash T.E."/>
        </authorList>
    </citation>
    <scope>NUCLEOTIDE SEQUENCE [LARGE SCALE GENOMIC DNA]</scope>
    <source>
        <strain evidence="1 2">DH</strain>
    </source>
</reference>
<dbReference type="Proteomes" id="UP000018320">
    <property type="component" value="Unassembled WGS sequence"/>
</dbReference>